<dbReference type="KEGG" id="ckw:CKALI_03490"/>
<sequence length="493" mass="52950">MHAVIIGGGIAGLATAALLADAGATVTLIEKNSQLGGRAGKLEVAGFTFDTGPSWYLMPEAFDRFFASLGTSTAEQLDLVDLSPAYRVFPEDLPAFDITTGQVPELFESFEPGAGAKTVKYLEKASFTYRVAVDTFLYTTFSSLAPFLTKPVLGNIALLTQLLTLNLHQWVARDFADQRIRQVLEYPAVFLSSAPKRTPAMYHLLSHTDLVEGVRYPMGGFSELISAIARLARDKGAETHTDCEAVSITTSGKQVTGVRVREGAQLRHLPADVVVSAADLEHTESLLPSALRTVKWKRKDPGISCIVALLGVRGDLPELTHHQLLLSNDWDVDFDAIASGELGSYSRSIYVCKASATDPGCAPEGHSNVFVLIPVPAREDYGYGGDPRVEQIIDEVVALIDDRTGTTIADNIVARRSIGPSDFHADFHAWRGNAIGLAHTLQQSAFLRGSNSSAKVDGLLFAGATTVPGVGLPMCLISAENVLTRLREQGLIG</sequence>
<dbReference type="GO" id="GO:0016491">
    <property type="term" value="F:oxidoreductase activity"/>
    <property type="evidence" value="ECO:0007669"/>
    <property type="project" value="UniProtKB-KW"/>
</dbReference>
<organism evidence="6 7">
    <name type="scientific">Corynebacterium kalinowskii</name>
    <dbReference type="NCBI Taxonomy" id="2675216"/>
    <lineage>
        <taxon>Bacteria</taxon>
        <taxon>Bacillati</taxon>
        <taxon>Actinomycetota</taxon>
        <taxon>Actinomycetes</taxon>
        <taxon>Mycobacteriales</taxon>
        <taxon>Corynebacteriaceae</taxon>
        <taxon>Corynebacterium</taxon>
    </lineage>
</organism>
<dbReference type="PANTHER" id="PTHR43734">
    <property type="entry name" value="PHYTOENE DESATURASE"/>
    <property type="match status" value="1"/>
</dbReference>
<comment type="pathway">
    <text evidence="1 4">Carotenoid biosynthesis.</text>
</comment>
<dbReference type="RefSeq" id="WP_156191973.1">
    <property type="nucleotide sequence ID" value="NZ_CP046452.1"/>
</dbReference>
<dbReference type="AlphaFoldDB" id="A0A6B8VP54"/>
<evidence type="ECO:0000256" key="1">
    <source>
        <dbReference type="ARBA" id="ARBA00004829"/>
    </source>
</evidence>
<gene>
    <name evidence="6" type="primary">carA1</name>
    <name evidence="6" type="ORF">CKALI_03490</name>
</gene>
<dbReference type="InterPro" id="IPR002937">
    <property type="entry name" value="Amino_oxidase"/>
</dbReference>
<reference evidence="7" key="1">
    <citation type="submission" date="2019-11" db="EMBL/GenBank/DDBJ databases">
        <title>Complete genome sequence of Corynebacterium kalinowskii 1959, a novel Corynebacterium species isolated from soil of a small paddock in Vilsendorf, Germany.</title>
        <authorList>
            <person name="Schaffert L."/>
            <person name="Ruwe M."/>
            <person name="Milse J."/>
            <person name="Hanuschka K."/>
            <person name="Ortseifen V."/>
            <person name="Droste J."/>
            <person name="Brandt D."/>
            <person name="Schlueter L."/>
            <person name="Kutter Y."/>
            <person name="Vinke S."/>
            <person name="Viehoefer P."/>
            <person name="Jacob L."/>
            <person name="Luebke N.-C."/>
            <person name="Schulte-Berndt E."/>
            <person name="Hain C."/>
            <person name="Linder M."/>
            <person name="Schmidt P."/>
            <person name="Wollenschlaeger L."/>
            <person name="Luttermann T."/>
            <person name="Thieme E."/>
            <person name="Hassa J."/>
            <person name="Haak M."/>
            <person name="Wittchen M."/>
            <person name="Mentz A."/>
            <person name="Persicke M."/>
            <person name="Busche T."/>
            <person name="Ruckert C."/>
        </authorList>
    </citation>
    <scope>NUCLEOTIDE SEQUENCE [LARGE SCALE GENOMIC DNA]</scope>
    <source>
        <strain evidence="7">1959</strain>
    </source>
</reference>
<name>A0A6B8VP54_9CORY</name>
<evidence type="ECO:0000259" key="5">
    <source>
        <dbReference type="Pfam" id="PF01593"/>
    </source>
</evidence>
<dbReference type="NCBIfam" id="TIGR02734">
    <property type="entry name" value="crtI_fam"/>
    <property type="match status" value="1"/>
</dbReference>
<dbReference type="InterPro" id="IPR036188">
    <property type="entry name" value="FAD/NAD-bd_sf"/>
</dbReference>
<dbReference type="EMBL" id="CP046452">
    <property type="protein sequence ID" value="QGU01581.1"/>
    <property type="molecule type" value="Genomic_DNA"/>
</dbReference>
<accession>A0A6B8VP54</accession>
<keyword evidence="7" id="KW-1185">Reference proteome</keyword>
<evidence type="ECO:0000313" key="6">
    <source>
        <dbReference type="EMBL" id="QGU01581.1"/>
    </source>
</evidence>
<protein>
    <submittedName>
        <fullName evidence="6">Zeta-carotene-forming phytoene desaturase</fullName>
        <ecNumber evidence="6">1.3.99.29</ecNumber>
    </submittedName>
</protein>
<dbReference type="Gene3D" id="3.50.50.60">
    <property type="entry name" value="FAD/NAD(P)-binding domain"/>
    <property type="match status" value="2"/>
</dbReference>
<keyword evidence="3 4" id="KW-0560">Oxidoreductase</keyword>
<dbReference type="SUPFAM" id="SSF51905">
    <property type="entry name" value="FAD/NAD(P)-binding domain"/>
    <property type="match status" value="1"/>
</dbReference>
<dbReference type="Pfam" id="PF01593">
    <property type="entry name" value="Amino_oxidase"/>
    <property type="match status" value="1"/>
</dbReference>
<dbReference type="EC" id="1.3.99.29" evidence="6"/>
<comment type="similarity">
    <text evidence="4">Belongs to the carotenoid/retinoid oxidoreductase family.</text>
</comment>
<dbReference type="PANTHER" id="PTHR43734:SF1">
    <property type="entry name" value="PHYTOENE DESATURASE"/>
    <property type="match status" value="1"/>
</dbReference>
<dbReference type="GO" id="GO:0016117">
    <property type="term" value="P:carotenoid biosynthetic process"/>
    <property type="evidence" value="ECO:0007669"/>
    <property type="project" value="UniProtKB-KW"/>
</dbReference>
<keyword evidence="2 4" id="KW-0125">Carotenoid biosynthesis</keyword>
<evidence type="ECO:0000256" key="4">
    <source>
        <dbReference type="RuleBase" id="RU362075"/>
    </source>
</evidence>
<evidence type="ECO:0000313" key="7">
    <source>
        <dbReference type="Proteomes" id="UP000427071"/>
    </source>
</evidence>
<evidence type="ECO:0000256" key="3">
    <source>
        <dbReference type="ARBA" id="ARBA00023002"/>
    </source>
</evidence>
<feature type="domain" description="Amine oxidase" evidence="5">
    <location>
        <begin position="10"/>
        <end position="481"/>
    </location>
</feature>
<dbReference type="Proteomes" id="UP000427071">
    <property type="component" value="Chromosome"/>
</dbReference>
<proteinExistence type="inferred from homology"/>
<evidence type="ECO:0000256" key="2">
    <source>
        <dbReference type="ARBA" id="ARBA00022746"/>
    </source>
</evidence>
<dbReference type="InterPro" id="IPR014105">
    <property type="entry name" value="Carotenoid/retinoid_OxRdtase"/>
</dbReference>